<feature type="domain" description="Elongation factor EFG" evidence="1">
    <location>
        <begin position="5"/>
        <end position="50"/>
    </location>
</feature>
<proteinExistence type="predicted"/>
<dbReference type="SUPFAM" id="SSF54980">
    <property type="entry name" value="EF-G C-terminal domain-like"/>
    <property type="match status" value="1"/>
</dbReference>
<gene>
    <name evidence="2" type="ORF">PVAND_008901</name>
</gene>
<dbReference type="AlphaFoldDB" id="A0A9J6CB13"/>
<comment type="caution">
    <text evidence="2">The sequence shown here is derived from an EMBL/GenBank/DDBJ whole genome shotgun (WGS) entry which is preliminary data.</text>
</comment>
<dbReference type="PANTHER" id="PTHR42908">
    <property type="entry name" value="TRANSLATION ELONGATION FACTOR-RELATED"/>
    <property type="match status" value="1"/>
</dbReference>
<evidence type="ECO:0000259" key="1">
    <source>
        <dbReference type="Pfam" id="PF00679"/>
    </source>
</evidence>
<evidence type="ECO:0000313" key="3">
    <source>
        <dbReference type="Proteomes" id="UP001107558"/>
    </source>
</evidence>
<dbReference type="GO" id="GO:0042256">
    <property type="term" value="P:cytosolic ribosome assembly"/>
    <property type="evidence" value="ECO:0007669"/>
    <property type="project" value="TreeGrafter"/>
</dbReference>
<name>A0A9J6CB13_POLVA</name>
<dbReference type="Gene3D" id="3.30.70.240">
    <property type="match status" value="1"/>
</dbReference>
<dbReference type="GO" id="GO:0043022">
    <property type="term" value="F:ribosome binding"/>
    <property type="evidence" value="ECO:0007669"/>
    <property type="project" value="TreeGrafter"/>
</dbReference>
<dbReference type="Proteomes" id="UP001107558">
    <property type="component" value="Chromosome 2"/>
</dbReference>
<dbReference type="Pfam" id="PF00679">
    <property type="entry name" value="EFG_C"/>
    <property type="match status" value="1"/>
</dbReference>
<dbReference type="OrthoDB" id="364892at2759"/>
<organism evidence="2 3">
    <name type="scientific">Polypedilum vanderplanki</name>
    <name type="common">Sleeping chironomid midge</name>
    <dbReference type="NCBI Taxonomy" id="319348"/>
    <lineage>
        <taxon>Eukaryota</taxon>
        <taxon>Metazoa</taxon>
        <taxon>Ecdysozoa</taxon>
        <taxon>Arthropoda</taxon>
        <taxon>Hexapoda</taxon>
        <taxon>Insecta</taxon>
        <taxon>Pterygota</taxon>
        <taxon>Neoptera</taxon>
        <taxon>Endopterygota</taxon>
        <taxon>Diptera</taxon>
        <taxon>Nematocera</taxon>
        <taxon>Chironomoidea</taxon>
        <taxon>Chironomidae</taxon>
        <taxon>Chironominae</taxon>
        <taxon>Polypedilum</taxon>
        <taxon>Polypedilum</taxon>
    </lineage>
</organism>
<keyword evidence="3" id="KW-1185">Reference proteome</keyword>
<dbReference type="InterPro" id="IPR035647">
    <property type="entry name" value="EFG_III/V"/>
</dbReference>
<dbReference type="EMBL" id="JADBJN010000002">
    <property type="protein sequence ID" value="KAG5679329.1"/>
    <property type="molecule type" value="Genomic_DNA"/>
</dbReference>
<reference evidence="2" key="1">
    <citation type="submission" date="2021-03" db="EMBL/GenBank/DDBJ databases">
        <title>Chromosome level genome of the anhydrobiotic midge Polypedilum vanderplanki.</title>
        <authorList>
            <person name="Yoshida Y."/>
            <person name="Kikawada T."/>
            <person name="Gusev O."/>
        </authorList>
    </citation>
    <scope>NUCLEOTIDE SEQUENCE</scope>
    <source>
        <strain evidence="2">NIAS01</strain>
        <tissue evidence="2">Whole body or cell culture</tissue>
    </source>
</reference>
<dbReference type="PANTHER" id="PTHR42908:SF3">
    <property type="entry name" value="ELONGATION FACTOR-LIKE GTPASE 1"/>
    <property type="match status" value="1"/>
</dbReference>
<dbReference type="GO" id="GO:0005829">
    <property type="term" value="C:cytosol"/>
    <property type="evidence" value="ECO:0007669"/>
    <property type="project" value="TreeGrafter"/>
</dbReference>
<protein>
    <recommendedName>
        <fullName evidence="1">Elongation factor EFG domain-containing protein</fullName>
    </recommendedName>
</protein>
<evidence type="ECO:0000313" key="2">
    <source>
        <dbReference type="EMBL" id="KAG5679329.1"/>
    </source>
</evidence>
<dbReference type="InterPro" id="IPR000640">
    <property type="entry name" value="EFG_V-like"/>
</dbReference>
<dbReference type="GO" id="GO:1990904">
    <property type="term" value="C:ribonucleoprotein complex"/>
    <property type="evidence" value="ECO:0007669"/>
    <property type="project" value="TreeGrafter"/>
</dbReference>
<accession>A0A9J6CB13</accession>
<sequence length="106" mass="12298">MIEGSGMWILEAVIPVIESFDLANELRVKTSGLAIPQLSFSHWETIEQDPFWIPSTEEELEQFGDKADFENKAKTYMDSIRERKGLYVDKKLVEFAEKQRTLSKNK</sequence>
<dbReference type="GO" id="GO:0003924">
    <property type="term" value="F:GTPase activity"/>
    <property type="evidence" value="ECO:0007669"/>
    <property type="project" value="TreeGrafter"/>
</dbReference>